<proteinExistence type="predicted"/>
<evidence type="ECO:0000313" key="2">
    <source>
        <dbReference type="EMBL" id="GIJ83476.1"/>
    </source>
</evidence>
<dbReference type="RefSeq" id="XP_043154223.1">
    <property type="nucleotide sequence ID" value="XM_043298288.1"/>
</dbReference>
<accession>A0A9P3B2R3</accession>
<comment type="caution">
    <text evidence="2">The sequence shown here is derived from an EMBL/GenBank/DDBJ whole genome shotgun (WGS) entry which is preliminary data.</text>
</comment>
<keyword evidence="3" id="KW-1185">Reference proteome</keyword>
<evidence type="ECO:0000256" key="1">
    <source>
        <dbReference type="SAM" id="MobiDB-lite"/>
    </source>
</evidence>
<name>A0A9P3B2R3_9EURO</name>
<sequence length="328" mass="36536">MPVRILEGEPPCPPPGASSHWTSTSSQNGILRILPTSPTLRRAPSLSPHLTDVIGLFANSLRWGVRDVRYFLPSQISILTPNIRRIKQPYQSQTETPTPTDAQITEILHPARPEWLRPYAEYTGSLDEGLYLRLCYDADKEEAHKSPMVAEPGRGFFVGPDGIIFDDKELFGGEGIHLATFLEIFPERVTNVGSVAHVELRIFGGGFTKLEGILKVKGRTDTPMVKGALTGMRTEDPLLRYGEYHAACVVTHPFIENEETLDGNGLLHVFLDDTGNVVRHWRTDDEGGDYDFDGTWKEGNWKEDFMSGRGELGASYREGGVRGPPYEL</sequence>
<dbReference type="EMBL" id="BHVY01000002">
    <property type="protein sequence ID" value="GIJ83476.1"/>
    <property type="molecule type" value="Genomic_DNA"/>
</dbReference>
<dbReference type="OrthoDB" id="4364812at2759"/>
<dbReference type="Proteomes" id="UP001043456">
    <property type="component" value="Unassembled WGS sequence"/>
</dbReference>
<organism evidence="2 3">
    <name type="scientific">Aspergillus pseudoviridinutans</name>
    <dbReference type="NCBI Taxonomy" id="1517512"/>
    <lineage>
        <taxon>Eukaryota</taxon>
        <taxon>Fungi</taxon>
        <taxon>Dikarya</taxon>
        <taxon>Ascomycota</taxon>
        <taxon>Pezizomycotina</taxon>
        <taxon>Eurotiomycetes</taxon>
        <taxon>Eurotiomycetidae</taxon>
        <taxon>Eurotiales</taxon>
        <taxon>Aspergillaceae</taxon>
        <taxon>Aspergillus</taxon>
        <taxon>Aspergillus subgen. Fumigati</taxon>
    </lineage>
</organism>
<dbReference type="AlphaFoldDB" id="A0A9P3B2R3"/>
<evidence type="ECO:0000313" key="3">
    <source>
        <dbReference type="Proteomes" id="UP001043456"/>
    </source>
</evidence>
<dbReference type="GeneID" id="67000910"/>
<protein>
    <submittedName>
        <fullName evidence="2">Uncharacterized protein</fullName>
    </submittedName>
</protein>
<reference evidence="2 3" key="1">
    <citation type="submission" date="2018-10" db="EMBL/GenBank/DDBJ databases">
        <title>Pan-genome distribution and transcriptional activeness of fungal secondary metabolism genes in Aspergillus section Fumigati.</title>
        <authorList>
            <person name="Takahashi H."/>
            <person name="Umemura M."/>
            <person name="Ninomiya A."/>
            <person name="Kusuya Y."/>
            <person name="Urayama S."/>
            <person name="Shimizu M."/>
            <person name="Watanabe A."/>
            <person name="Kamei K."/>
            <person name="Yaguchi T."/>
            <person name="Hagiwara D."/>
        </authorList>
    </citation>
    <scope>NUCLEOTIDE SEQUENCE [LARGE SCALE GENOMIC DNA]</scope>
    <source>
        <strain evidence="2 3">IFM 55266</strain>
    </source>
</reference>
<gene>
    <name evidence="2" type="ORF">Asppvi_002298</name>
</gene>
<feature type="region of interest" description="Disordered" evidence="1">
    <location>
        <begin position="1"/>
        <end position="26"/>
    </location>
</feature>